<organism evidence="5 6">
    <name type="scientific">Waterburya agarophytonicola KI4</name>
    <dbReference type="NCBI Taxonomy" id="2874699"/>
    <lineage>
        <taxon>Bacteria</taxon>
        <taxon>Bacillati</taxon>
        <taxon>Cyanobacteriota</taxon>
        <taxon>Cyanophyceae</taxon>
        <taxon>Pleurocapsales</taxon>
        <taxon>Hyellaceae</taxon>
        <taxon>Waterburya</taxon>
        <taxon>Waterburya agarophytonicola</taxon>
    </lineage>
</organism>
<keyword evidence="6" id="KW-1185">Reference proteome</keyword>
<dbReference type="Gene3D" id="3.90.400.10">
    <property type="entry name" value="Oligo-1,6-glucosidase, Domain 2"/>
    <property type="match status" value="1"/>
</dbReference>
<dbReference type="Pfam" id="PF00128">
    <property type="entry name" value="Alpha-amylase"/>
    <property type="match status" value="1"/>
</dbReference>
<evidence type="ECO:0000256" key="1">
    <source>
        <dbReference type="ARBA" id="ARBA00008452"/>
    </source>
</evidence>
<dbReference type="Gene3D" id="3.20.20.80">
    <property type="entry name" value="Glycosidases"/>
    <property type="match status" value="1"/>
</dbReference>
<comment type="similarity">
    <text evidence="1">Belongs to the glycosyl hydrolase 13 family. Sucrose phosphorylase subfamily.</text>
</comment>
<evidence type="ECO:0000256" key="2">
    <source>
        <dbReference type="ARBA" id="ARBA00022676"/>
    </source>
</evidence>
<dbReference type="PANTHER" id="PTHR38784">
    <property type="entry name" value="SUCROSE PHOSPHORYLASE"/>
    <property type="match status" value="1"/>
</dbReference>
<evidence type="ECO:0000256" key="3">
    <source>
        <dbReference type="ARBA" id="ARBA00022679"/>
    </source>
</evidence>
<dbReference type="GO" id="GO:0005975">
    <property type="term" value="P:carbohydrate metabolic process"/>
    <property type="evidence" value="ECO:0007669"/>
    <property type="project" value="InterPro"/>
</dbReference>
<evidence type="ECO:0000313" key="6">
    <source>
        <dbReference type="Proteomes" id="UP000729733"/>
    </source>
</evidence>
<evidence type="ECO:0000259" key="4">
    <source>
        <dbReference type="SMART" id="SM00642"/>
    </source>
</evidence>
<dbReference type="SUPFAM" id="SSF51445">
    <property type="entry name" value="(Trans)glycosidases"/>
    <property type="match status" value="1"/>
</dbReference>
<dbReference type="EMBL" id="JADWDC010000005">
    <property type="protein sequence ID" value="MCC0175962.1"/>
    <property type="molecule type" value="Genomic_DNA"/>
</dbReference>
<reference evidence="5" key="1">
    <citation type="journal article" date="2021" name="Antonie Van Leeuwenhoek">
        <title>Draft genome and description of Waterburya agarophytonicola gen. nov. sp. nov. (Pleurocapsales, Cyanobacteria): a seaweed symbiont.</title>
        <authorList>
            <person name="Bonthond G."/>
            <person name="Shalygin S."/>
            <person name="Bayer T."/>
            <person name="Weinberger F."/>
        </authorList>
    </citation>
    <scope>NUCLEOTIDE SEQUENCE</scope>
    <source>
        <strain evidence="5">KI4</strain>
    </source>
</reference>
<dbReference type="AlphaFoldDB" id="A0A964FEJ5"/>
<comment type="caution">
    <text evidence="5">The sequence shown here is derived from an EMBL/GenBank/DDBJ whole genome shotgun (WGS) entry which is preliminary data.</text>
</comment>
<name>A0A964FEJ5_9CYAN</name>
<dbReference type="GO" id="GO:0016757">
    <property type="term" value="F:glycosyltransferase activity"/>
    <property type="evidence" value="ECO:0007669"/>
    <property type="project" value="UniProtKB-KW"/>
</dbReference>
<dbReference type="InterPro" id="IPR006047">
    <property type="entry name" value="GH13_cat_dom"/>
</dbReference>
<sequence length="656" mass="74510">MVASRKISPTPSEQAQNSDFKNWTKIRHYEYPDYDRSPLEIPTQARDKIFQRLCFLYGEETAKQYLPELERVMQVYYAHKPPARIAAEQNIQVGDRFTEQDVILITYGDLLRSETSSPLASLVHILEQVPGFKKAINTLHILPFFPYSSDRGFSVTDFRNVDPKLGSWQDIAKIGDDYKLMFDAVCNHTSSKSKAFQKLLSGNPEYKDIATVYLDPNELTPEDRKLIVRPRTSDVLTKFQSINGAIWVWTTFSADQIDLNYCNPKVLLWVIETLLLYVRRGADLIRLDAVTYLWQIPGTSCANLPQTHETIKLFHDIFAIVAPGVSLITETNIPHQENIAYFGNGNDEAQMVYNFALPPLVLHTFYREDTEALAKWASNLEFPSEACTYLNILDTHDGIGLMGVKNILTNQDIDFLISRAREHGAFISYKTGAGGKDEPYEINTTWYSALNLDSGSEPLALQIKRFVASRSIALVLKGVPGIYLHGLIGTSNDVDTVIKTKSKRDINRQVISETVLDKELKLANSKLSQLTQALGKLLENRVRQRAFHPQGKQQILNLSHQCFVVLRVAPDGKEHILTITNVSNQTCQLEIPLDCLPLNNSYLGSSPENNYWYDLIGNRGWRVQQQKIFLVLHPYDVIWLVPYGELEKNIENHSLG</sequence>
<gene>
    <name evidence="5" type="ORF">I4641_03075</name>
</gene>
<dbReference type="RefSeq" id="WP_229638994.1">
    <property type="nucleotide sequence ID" value="NZ_JADWDC010000005.1"/>
</dbReference>
<dbReference type="PANTHER" id="PTHR38784:SF1">
    <property type="entry name" value="SUCROSE PHOSPHORYLASE"/>
    <property type="match status" value="1"/>
</dbReference>
<feature type="domain" description="Glycosyl hydrolase family 13 catalytic" evidence="4">
    <location>
        <begin position="101"/>
        <end position="456"/>
    </location>
</feature>
<dbReference type="Proteomes" id="UP000729733">
    <property type="component" value="Unassembled WGS sequence"/>
</dbReference>
<dbReference type="InterPro" id="IPR045857">
    <property type="entry name" value="O16G_dom_2"/>
</dbReference>
<protein>
    <submittedName>
        <fullName evidence="5">Sugar phosphorylase</fullName>
    </submittedName>
</protein>
<keyword evidence="2" id="KW-0328">Glycosyltransferase</keyword>
<evidence type="ECO:0000313" key="5">
    <source>
        <dbReference type="EMBL" id="MCC0175962.1"/>
    </source>
</evidence>
<accession>A0A964FEJ5</accession>
<dbReference type="SMART" id="SM00642">
    <property type="entry name" value="Aamy"/>
    <property type="match status" value="1"/>
</dbReference>
<keyword evidence="3" id="KW-0808">Transferase</keyword>
<dbReference type="InterPro" id="IPR017853">
    <property type="entry name" value="GH"/>
</dbReference>
<proteinExistence type="inferred from homology"/>